<dbReference type="EMBL" id="BSEV01000041">
    <property type="protein sequence ID" value="GLK15056.1"/>
    <property type="molecule type" value="Genomic_DNA"/>
</dbReference>
<evidence type="ECO:0000313" key="1">
    <source>
        <dbReference type="EMBL" id="GLK15056.1"/>
    </source>
</evidence>
<dbReference type="AlphaFoldDB" id="A0A9W6MI77"/>
<reference evidence="1" key="1">
    <citation type="journal article" date="2014" name="Int. J. Syst. Evol. Microbiol.">
        <title>Complete genome sequence of Corynebacterium casei LMG S-19264T (=DSM 44701T), isolated from a smear-ripened cheese.</title>
        <authorList>
            <consortium name="US DOE Joint Genome Institute (JGI-PGF)"/>
            <person name="Walter F."/>
            <person name="Albersmeier A."/>
            <person name="Kalinowski J."/>
            <person name="Ruckert C."/>
        </authorList>
    </citation>
    <scope>NUCLEOTIDE SEQUENCE</scope>
    <source>
        <strain evidence="1">VKM Ac-2007</strain>
    </source>
</reference>
<comment type="caution">
    <text evidence="1">The sequence shown here is derived from an EMBL/GenBank/DDBJ whole genome shotgun (WGS) entry which is preliminary data.</text>
</comment>
<dbReference type="Proteomes" id="UP001143474">
    <property type="component" value="Unassembled WGS sequence"/>
</dbReference>
<proteinExistence type="predicted"/>
<evidence type="ECO:0000313" key="2">
    <source>
        <dbReference type="Proteomes" id="UP001143474"/>
    </source>
</evidence>
<accession>A0A9W6MI77</accession>
<protein>
    <submittedName>
        <fullName evidence="1">Uncharacterized protein</fullName>
    </submittedName>
</protein>
<keyword evidence="2" id="KW-1185">Reference proteome</keyword>
<sequence>MAWIAVDEKPGEEPGVALAGVAGEGGGGARAGPGFLGAVRGKLWTPLRNAGKR</sequence>
<organism evidence="1 2">
    <name type="scientific">Streptosporangium carneum</name>
    <dbReference type="NCBI Taxonomy" id="47481"/>
    <lineage>
        <taxon>Bacteria</taxon>
        <taxon>Bacillati</taxon>
        <taxon>Actinomycetota</taxon>
        <taxon>Actinomycetes</taxon>
        <taxon>Streptosporangiales</taxon>
        <taxon>Streptosporangiaceae</taxon>
        <taxon>Streptosporangium</taxon>
    </lineage>
</organism>
<gene>
    <name evidence="1" type="ORF">GCM10017600_84690</name>
</gene>
<reference evidence="1" key="2">
    <citation type="submission" date="2023-01" db="EMBL/GenBank/DDBJ databases">
        <authorList>
            <person name="Sun Q."/>
            <person name="Evtushenko L."/>
        </authorList>
    </citation>
    <scope>NUCLEOTIDE SEQUENCE</scope>
    <source>
        <strain evidence="1">VKM Ac-2007</strain>
    </source>
</reference>
<name>A0A9W6MI77_9ACTN</name>